<dbReference type="AlphaFoldDB" id="A0A0D9YN47"/>
<name>A0A0D9YN47_9ORYZ</name>
<protein>
    <submittedName>
        <fullName evidence="1">Uncharacterized protein</fullName>
    </submittedName>
</protein>
<evidence type="ECO:0000313" key="1">
    <source>
        <dbReference type="EnsemblPlants" id="OGLUM02G05750.1"/>
    </source>
</evidence>
<dbReference type="EnsemblPlants" id="OGLUM02G05750.1">
    <property type="protein sequence ID" value="OGLUM02G05750.1"/>
    <property type="gene ID" value="OGLUM02G05750"/>
</dbReference>
<accession>A0A0D9YN47</accession>
<dbReference type="Proteomes" id="UP000026961">
    <property type="component" value="Chromosome 2"/>
</dbReference>
<proteinExistence type="predicted"/>
<reference evidence="1" key="1">
    <citation type="submission" date="2015-04" db="UniProtKB">
        <authorList>
            <consortium name="EnsemblPlants"/>
        </authorList>
    </citation>
    <scope>IDENTIFICATION</scope>
</reference>
<dbReference type="Gramene" id="OGLUM02G05750.1">
    <property type="protein sequence ID" value="OGLUM02G05750.1"/>
    <property type="gene ID" value="OGLUM02G05750"/>
</dbReference>
<reference evidence="1" key="2">
    <citation type="submission" date="2018-05" db="EMBL/GenBank/DDBJ databases">
        <title>OgluRS3 (Oryza glumaepatula Reference Sequence Version 3).</title>
        <authorList>
            <person name="Zhang J."/>
            <person name="Kudrna D."/>
            <person name="Lee S."/>
            <person name="Talag J."/>
            <person name="Welchert J."/>
            <person name="Wing R.A."/>
        </authorList>
    </citation>
    <scope>NUCLEOTIDE SEQUENCE [LARGE SCALE GENOMIC DNA]</scope>
</reference>
<dbReference type="HOGENOM" id="CLU_178829_0_0_1"/>
<evidence type="ECO:0000313" key="2">
    <source>
        <dbReference type="Proteomes" id="UP000026961"/>
    </source>
</evidence>
<sequence>MCEFFTFVAWFAPTLPIMPIFDLTEKSAKAPTKCLSCMQPNVLQQLAMDWVFGANRRAPPWRIWGKERGDGKRGRGKHRPLTCGVCCWLRQVKHGQLSMLTTI</sequence>
<organism evidence="1">
    <name type="scientific">Oryza glumipatula</name>
    <dbReference type="NCBI Taxonomy" id="40148"/>
    <lineage>
        <taxon>Eukaryota</taxon>
        <taxon>Viridiplantae</taxon>
        <taxon>Streptophyta</taxon>
        <taxon>Embryophyta</taxon>
        <taxon>Tracheophyta</taxon>
        <taxon>Spermatophyta</taxon>
        <taxon>Magnoliopsida</taxon>
        <taxon>Liliopsida</taxon>
        <taxon>Poales</taxon>
        <taxon>Poaceae</taxon>
        <taxon>BOP clade</taxon>
        <taxon>Oryzoideae</taxon>
        <taxon>Oryzeae</taxon>
        <taxon>Oryzinae</taxon>
        <taxon>Oryza</taxon>
    </lineage>
</organism>
<keyword evidence="2" id="KW-1185">Reference proteome</keyword>